<comment type="similarity">
    <text evidence="1 4">Belongs to the DapA family.</text>
</comment>
<dbReference type="InterPro" id="IPR013785">
    <property type="entry name" value="Aldolase_TIM"/>
</dbReference>
<dbReference type="RefSeq" id="WP_182322270.1">
    <property type="nucleotide sequence ID" value="NZ_CP058554.1"/>
</dbReference>
<dbReference type="PANTHER" id="PTHR12128:SF66">
    <property type="entry name" value="4-HYDROXY-2-OXOGLUTARATE ALDOLASE, MITOCHONDRIAL"/>
    <property type="match status" value="1"/>
</dbReference>
<dbReference type="Gene3D" id="3.20.20.70">
    <property type="entry name" value="Aldolase class I"/>
    <property type="match status" value="1"/>
</dbReference>
<dbReference type="AlphaFoldDB" id="A0A7G5EHN1"/>
<name>A0A7G5EHN1_9BURK</name>
<dbReference type="InterPro" id="IPR020625">
    <property type="entry name" value="Schiff_base-form_aldolases_AS"/>
</dbReference>
<feature type="active site" description="Schiff-base intermediate with substrate" evidence="5">
    <location>
        <position position="165"/>
    </location>
</feature>
<dbReference type="PRINTS" id="PR00146">
    <property type="entry name" value="DHPICSNTHASE"/>
</dbReference>
<dbReference type="GO" id="GO:0044281">
    <property type="term" value="P:small molecule metabolic process"/>
    <property type="evidence" value="ECO:0007669"/>
    <property type="project" value="UniProtKB-ARBA"/>
</dbReference>
<accession>A0A7G5EHN1</accession>
<evidence type="ECO:0000256" key="1">
    <source>
        <dbReference type="ARBA" id="ARBA00007592"/>
    </source>
</evidence>
<evidence type="ECO:0000313" key="8">
    <source>
        <dbReference type="Proteomes" id="UP000515240"/>
    </source>
</evidence>
<dbReference type="GO" id="GO:0008840">
    <property type="term" value="F:4-hydroxy-tetrahydrodipicolinate synthase activity"/>
    <property type="evidence" value="ECO:0007669"/>
    <property type="project" value="TreeGrafter"/>
</dbReference>
<evidence type="ECO:0000256" key="4">
    <source>
        <dbReference type="PIRNR" id="PIRNR001365"/>
    </source>
</evidence>
<dbReference type="PIRSF" id="PIRSF001365">
    <property type="entry name" value="DHDPS"/>
    <property type="match status" value="1"/>
</dbReference>
<dbReference type="SUPFAM" id="SSF51569">
    <property type="entry name" value="Aldolase"/>
    <property type="match status" value="1"/>
</dbReference>
<keyword evidence="3" id="KW-0704">Schiff base</keyword>
<dbReference type="SMART" id="SM01130">
    <property type="entry name" value="DHDPS"/>
    <property type="match status" value="1"/>
</dbReference>
<dbReference type="CDD" id="cd00408">
    <property type="entry name" value="DHDPS-like"/>
    <property type="match status" value="1"/>
</dbReference>
<dbReference type="Pfam" id="PF00701">
    <property type="entry name" value="DHDPS"/>
    <property type="match status" value="1"/>
</dbReference>
<keyword evidence="2 4" id="KW-0456">Lyase</keyword>
<evidence type="ECO:0000256" key="5">
    <source>
        <dbReference type="PIRSR" id="PIRSR001365-1"/>
    </source>
</evidence>
<dbReference type="PANTHER" id="PTHR12128">
    <property type="entry name" value="DIHYDRODIPICOLINATE SYNTHASE"/>
    <property type="match status" value="1"/>
</dbReference>
<evidence type="ECO:0000256" key="6">
    <source>
        <dbReference type="PIRSR" id="PIRSR001365-2"/>
    </source>
</evidence>
<sequence>MANNKKLQGILTAIITPMDAEDRFAEAPFREQIDRQVNAGNGIFCGGTNGEFFALTEGEKRRVAEVAMEQVAGRASVVGHVGEVSTAECIRAGREIARLGVDAVAAITPWFVPLSQDELHGHFSAIADALEVPVYLYNIPARTGNTIAPETAKRLAAHPNIAGIKDSAGSHESLSGFLKVANEVPDFVVFNGPDSLIHQGFVEGCAGAVSGLANAAPHEINAIWTLFAAGDIEASRAQQATVTSLRETLYKVCFAPAAVKRAVQLLGYNVGNSKYPVRISAEQEAQMREILKAHGISG</sequence>
<evidence type="ECO:0000256" key="2">
    <source>
        <dbReference type="ARBA" id="ARBA00023239"/>
    </source>
</evidence>
<gene>
    <name evidence="7" type="ORF">HS961_12090</name>
</gene>
<evidence type="ECO:0000256" key="3">
    <source>
        <dbReference type="ARBA" id="ARBA00023270"/>
    </source>
</evidence>
<feature type="active site" description="Proton donor/acceptor" evidence="5">
    <location>
        <position position="137"/>
    </location>
</feature>
<evidence type="ECO:0000313" key="7">
    <source>
        <dbReference type="EMBL" id="QMV73506.1"/>
    </source>
</evidence>
<organism evidence="7 8">
    <name type="scientific">Comamonas piscis</name>
    <dbReference type="NCBI Taxonomy" id="1562974"/>
    <lineage>
        <taxon>Bacteria</taxon>
        <taxon>Pseudomonadati</taxon>
        <taxon>Pseudomonadota</taxon>
        <taxon>Betaproteobacteria</taxon>
        <taxon>Burkholderiales</taxon>
        <taxon>Comamonadaceae</taxon>
        <taxon>Comamonas</taxon>
    </lineage>
</organism>
<dbReference type="EMBL" id="CP058554">
    <property type="protein sequence ID" value="QMV73506.1"/>
    <property type="molecule type" value="Genomic_DNA"/>
</dbReference>
<dbReference type="KEGG" id="cpis:HS961_12090"/>
<reference evidence="7 8" key="1">
    <citation type="journal article" date="2020" name="G3 (Bethesda)">
        <title>CeMbio - The Caenorhabditis elegans Microbiome Resource.</title>
        <authorList>
            <person name="Dirksen P."/>
            <person name="Assie A."/>
            <person name="Zimmermann J."/>
            <person name="Zhang F."/>
            <person name="Tietje A.M."/>
            <person name="Marsh S.A."/>
            <person name="Felix M.A."/>
            <person name="Shapira M."/>
            <person name="Kaleta C."/>
            <person name="Schulenburg H."/>
            <person name="Samuel B."/>
        </authorList>
    </citation>
    <scope>NUCLEOTIDE SEQUENCE [LARGE SCALE GENOMIC DNA]</scope>
    <source>
        <strain evidence="7 8">BIGb0172</strain>
    </source>
</reference>
<keyword evidence="8" id="KW-1185">Reference proteome</keyword>
<feature type="binding site" evidence="6">
    <location>
        <position position="209"/>
    </location>
    <ligand>
        <name>pyruvate</name>
        <dbReference type="ChEBI" id="CHEBI:15361"/>
    </ligand>
</feature>
<dbReference type="Proteomes" id="UP000515240">
    <property type="component" value="Chromosome"/>
</dbReference>
<proteinExistence type="inferred from homology"/>
<protein>
    <submittedName>
        <fullName evidence="7">Dihydrodipicolinate synthase family protein</fullName>
    </submittedName>
</protein>
<dbReference type="InterPro" id="IPR002220">
    <property type="entry name" value="DapA-like"/>
</dbReference>
<dbReference type="PROSITE" id="PS00666">
    <property type="entry name" value="DHDPS_2"/>
    <property type="match status" value="1"/>
</dbReference>